<gene>
    <name evidence="1" type="ORF">MRB53_010026</name>
</gene>
<keyword evidence="2" id="KW-1185">Reference proteome</keyword>
<protein>
    <submittedName>
        <fullName evidence="1">Uncharacterized protein</fullName>
    </submittedName>
</protein>
<proteinExistence type="predicted"/>
<reference evidence="1 2" key="1">
    <citation type="journal article" date="2022" name="Hortic Res">
        <title>A haplotype resolved chromosomal level avocado genome allows analysis of novel avocado genes.</title>
        <authorList>
            <person name="Nath O."/>
            <person name="Fletcher S.J."/>
            <person name="Hayward A."/>
            <person name="Shaw L.M."/>
            <person name="Masouleh A.K."/>
            <person name="Furtado A."/>
            <person name="Henry R.J."/>
            <person name="Mitter N."/>
        </authorList>
    </citation>
    <scope>NUCLEOTIDE SEQUENCE [LARGE SCALE GENOMIC DNA]</scope>
    <source>
        <strain evidence="2">cv. Hass</strain>
    </source>
</reference>
<accession>A0ACC2LRT6</accession>
<dbReference type="Proteomes" id="UP001234297">
    <property type="component" value="Chromosome 3"/>
</dbReference>
<organism evidence="1 2">
    <name type="scientific">Persea americana</name>
    <name type="common">Avocado</name>
    <dbReference type="NCBI Taxonomy" id="3435"/>
    <lineage>
        <taxon>Eukaryota</taxon>
        <taxon>Viridiplantae</taxon>
        <taxon>Streptophyta</taxon>
        <taxon>Embryophyta</taxon>
        <taxon>Tracheophyta</taxon>
        <taxon>Spermatophyta</taxon>
        <taxon>Magnoliopsida</taxon>
        <taxon>Magnoliidae</taxon>
        <taxon>Laurales</taxon>
        <taxon>Lauraceae</taxon>
        <taxon>Persea</taxon>
    </lineage>
</organism>
<evidence type="ECO:0000313" key="1">
    <source>
        <dbReference type="EMBL" id="KAJ8635759.1"/>
    </source>
</evidence>
<dbReference type="EMBL" id="CM056811">
    <property type="protein sequence ID" value="KAJ8635759.1"/>
    <property type="molecule type" value="Genomic_DNA"/>
</dbReference>
<name>A0ACC2LRT6_PERAE</name>
<evidence type="ECO:0000313" key="2">
    <source>
        <dbReference type="Proteomes" id="UP001234297"/>
    </source>
</evidence>
<sequence>MKSRLVRIPNQSNNSKEGSDAIVILIEVAAVTNKLDEERNSNQKVDDEEAVTRGTQQQPEAISRNRPVAIPAVQEQSTATQEQSVATK</sequence>
<comment type="caution">
    <text evidence="1">The sequence shown here is derived from an EMBL/GenBank/DDBJ whole genome shotgun (WGS) entry which is preliminary data.</text>
</comment>